<dbReference type="SMART" id="SM00449">
    <property type="entry name" value="SPRY"/>
    <property type="match status" value="1"/>
</dbReference>
<dbReference type="CDD" id="cd12888">
    <property type="entry name" value="SPRY_PRY_TRIM7_like"/>
    <property type="match status" value="1"/>
</dbReference>
<feature type="domain" description="Ig-like" evidence="12">
    <location>
        <begin position="10"/>
        <end position="140"/>
    </location>
</feature>
<dbReference type="SUPFAM" id="SSF48726">
    <property type="entry name" value="Immunoglobulin"/>
    <property type="match status" value="2"/>
</dbReference>
<dbReference type="SMART" id="SM00589">
    <property type="entry name" value="PRY"/>
    <property type="match status" value="1"/>
</dbReference>
<evidence type="ECO:0000256" key="6">
    <source>
        <dbReference type="ARBA" id="ARBA00023136"/>
    </source>
</evidence>
<accession>A0A8C3KA58</accession>
<reference evidence="13" key="2">
    <citation type="submission" date="2025-09" db="UniProtKB">
        <authorList>
            <consortium name="Ensembl"/>
        </authorList>
    </citation>
    <scope>IDENTIFICATION</scope>
</reference>
<keyword evidence="14" id="KW-1185">Reference proteome</keyword>
<evidence type="ECO:0000256" key="10">
    <source>
        <dbReference type="SAM" id="Phobius"/>
    </source>
</evidence>
<dbReference type="InterPro" id="IPR036179">
    <property type="entry name" value="Ig-like_dom_sf"/>
</dbReference>
<dbReference type="InterPro" id="IPR013106">
    <property type="entry name" value="Ig_V-set"/>
</dbReference>
<dbReference type="Gene3D" id="2.60.120.920">
    <property type="match status" value="1"/>
</dbReference>
<keyword evidence="8" id="KW-0325">Glycoprotein</keyword>
<dbReference type="InterPro" id="IPR003599">
    <property type="entry name" value="Ig_sub"/>
</dbReference>
<protein>
    <recommendedName>
        <fullName evidence="15">Butyrophilin subfamily 1 member A1</fullName>
    </recommendedName>
</protein>
<feature type="domain" description="B30.2/SPRY" evidence="11">
    <location>
        <begin position="272"/>
        <end position="453"/>
    </location>
</feature>
<evidence type="ECO:0000259" key="12">
    <source>
        <dbReference type="PROSITE" id="PS50835"/>
    </source>
</evidence>
<dbReference type="InterPro" id="IPR001870">
    <property type="entry name" value="B30.2/SPRY"/>
</dbReference>
<dbReference type="PRINTS" id="PR01407">
    <property type="entry name" value="BUTYPHLNCDUF"/>
</dbReference>
<keyword evidence="5 10" id="KW-1133">Transmembrane helix</keyword>
<dbReference type="CDD" id="cd05713">
    <property type="entry name" value="IgV_MOG_like"/>
    <property type="match status" value="1"/>
</dbReference>
<dbReference type="InterPro" id="IPR043136">
    <property type="entry name" value="B30.2/SPRY_sf"/>
</dbReference>
<evidence type="ECO:0000256" key="5">
    <source>
        <dbReference type="ARBA" id="ARBA00022989"/>
    </source>
</evidence>
<dbReference type="InterPro" id="IPR003879">
    <property type="entry name" value="Butyrophylin_SPRY"/>
</dbReference>
<dbReference type="PROSITE" id="PS50835">
    <property type="entry name" value="IG_LIKE"/>
    <property type="match status" value="2"/>
</dbReference>
<keyword evidence="3 10" id="KW-0812">Transmembrane</keyword>
<dbReference type="InterPro" id="IPR053896">
    <property type="entry name" value="BTN3A2-like_Ig-C"/>
</dbReference>
<dbReference type="InterPro" id="IPR013783">
    <property type="entry name" value="Ig-like_fold"/>
</dbReference>
<dbReference type="Pfam" id="PF07686">
    <property type="entry name" value="V-set"/>
    <property type="match status" value="1"/>
</dbReference>
<evidence type="ECO:0000256" key="4">
    <source>
        <dbReference type="ARBA" id="ARBA00022729"/>
    </source>
</evidence>
<dbReference type="PANTHER" id="PTHR24100:SF149">
    <property type="entry name" value="BG-LIKE ANTIGEN 1-RELATED"/>
    <property type="match status" value="1"/>
</dbReference>
<comment type="subcellular location">
    <subcellularLocation>
        <location evidence="1">Membrane</location>
        <topology evidence="1">Single-pass type I membrane protein</topology>
    </subcellularLocation>
</comment>
<dbReference type="GO" id="GO:0009897">
    <property type="term" value="C:external side of plasma membrane"/>
    <property type="evidence" value="ECO:0007669"/>
    <property type="project" value="TreeGrafter"/>
</dbReference>
<dbReference type="AlphaFoldDB" id="A0A8C3KA58"/>
<dbReference type="FunFam" id="2.60.120.920:FF:000004">
    <property type="entry name" value="Butyrophilin subfamily 1 member A1"/>
    <property type="match status" value="1"/>
</dbReference>
<reference evidence="13" key="1">
    <citation type="submission" date="2025-08" db="UniProtKB">
        <authorList>
            <consortium name="Ensembl"/>
        </authorList>
    </citation>
    <scope>IDENTIFICATION</scope>
</reference>
<sequence length="453" mass="51161">FPQIPLNSCPKASILPQIPLYSSPTQFRVVGPGRPLLAPMGQDVVLPCHLSPHMDASSLEIRWIRHQVSETVHLYQNGADQYWEQMEEYAGRTELARDGLSCGSLDLRIRGLRPSDDGQYVCTVQDAASYGEAVVELKVAAMGSVPLLSLEAYEDGGIRVVCRSAGWYPSPQVLWKDGEGQPLPSVFQRHSPDERGFFEIQDVIIVSGKGDGNVSCVVRNSRLEQEQESSLHISAPFFHNARPWMAALGVFLLLSVVSAALSAYLFRRKGEFASPQCFAFIKKALWAEEDVVTLDPNTAHSQLLLSEDLRSVRWGTAWLNLPSTPERFTYWCWVLGKQRFWEGRHCWEVEVGDDSWWGVGVAKETGERRRRVLPSPEEGIWAVRHRRGQFEALTFPSIPLSPVPRRIWVCLDCTEGLVTFLNANTGIKIFTFPPGSFHRETLRPWFQLEPWPF</sequence>
<evidence type="ECO:0000256" key="8">
    <source>
        <dbReference type="ARBA" id="ARBA00023180"/>
    </source>
</evidence>
<dbReference type="InterPro" id="IPR050504">
    <property type="entry name" value="IgSF_BTN/MOG"/>
</dbReference>
<dbReference type="Pfam" id="PF00622">
    <property type="entry name" value="SPRY"/>
    <property type="match status" value="1"/>
</dbReference>
<dbReference type="SMART" id="SM00406">
    <property type="entry name" value="IGv"/>
    <property type="match status" value="1"/>
</dbReference>
<dbReference type="InterPro" id="IPR003877">
    <property type="entry name" value="SPRY_dom"/>
</dbReference>
<keyword evidence="7" id="KW-1015">Disulfide bond</keyword>
<evidence type="ECO:0000313" key="13">
    <source>
        <dbReference type="Ensembl" id="ENSCPGP00000020468.1"/>
    </source>
</evidence>
<dbReference type="FunFam" id="2.60.40.10:FF:000088">
    <property type="entry name" value="Butyrophilin subfamily 1 member A1"/>
    <property type="match status" value="1"/>
</dbReference>
<evidence type="ECO:0000313" key="14">
    <source>
        <dbReference type="Proteomes" id="UP000694419"/>
    </source>
</evidence>
<dbReference type="PROSITE" id="PS50188">
    <property type="entry name" value="B302_SPRY"/>
    <property type="match status" value="1"/>
</dbReference>
<keyword evidence="4" id="KW-0732">Signal</keyword>
<evidence type="ECO:0000256" key="9">
    <source>
        <dbReference type="ARBA" id="ARBA00023319"/>
    </source>
</evidence>
<evidence type="ECO:0000256" key="1">
    <source>
        <dbReference type="ARBA" id="ARBA00004479"/>
    </source>
</evidence>
<dbReference type="SMART" id="SM00409">
    <property type="entry name" value="IG"/>
    <property type="match status" value="2"/>
</dbReference>
<organism evidence="13 14">
    <name type="scientific">Calidris pygmaea</name>
    <name type="common">Spoon-billed sandpiper</name>
    <dbReference type="NCBI Taxonomy" id="425635"/>
    <lineage>
        <taxon>Eukaryota</taxon>
        <taxon>Metazoa</taxon>
        <taxon>Chordata</taxon>
        <taxon>Craniata</taxon>
        <taxon>Vertebrata</taxon>
        <taxon>Euteleostomi</taxon>
        <taxon>Archelosauria</taxon>
        <taxon>Archosauria</taxon>
        <taxon>Dinosauria</taxon>
        <taxon>Saurischia</taxon>
        <taxon>Theropoda</taxon>
        <taxon>Coelurosauria</taxon>
        <taxon>Aves</taxon>
        <taxon>Neognathae</taxon>
        <taxon>Neoaves</taxon>
        <taxon>Charadriiformes</taxon>
        <taxon>Scolopacidae</taxon>
        <taxon>Calidris</taxon>
    </lineage>
</organism>
<evidence type="ECO:0000259" key="11">
    <source>
        <dbReference type="PROSITE" id="PS50188"/>
    </source>
</evidence>
<dbReference type="PANTHER" id="PTHR24100">
    <property type="entry name" value="BUTYROPHILIN"/>
    <property type="match status" value="1"/>
</dbReference>
<dbReference type="FunFam" id="2.60.40.10:FF:000208">
    <property type="entry name" value="Butyrophilin subfamily 1 member A1"/>
    <property type="match status" value="1"/>
</dbReference>
<comment type="similarity">
    <text evidence="2">Belongs to the immunoglobulin superfamily. BTN/MOG family.</text>
</comment>
<evidence type="ECO:0000256" key="3">
    <source>
        <dbReference type="ARBA" id="ARBA00022692"/>
    </source>
</evidence>
<dbReference type="GO" id="GO:0050852">
    <property type="term" value="P:T cell receptor signaling pathway"/>
    <property type="evidence" value="ECO:0007669"/>
    <property type="project" value="TreeGrafter"/>
</dbReference>
<dbReference type="GO" id="GO:0001817">
    <property type="term" value="P:regulation of cytokine production"/>
    <property type="evidence" value="ECO:0007669"/>
    <property type="project" value="TreeGrafter"/>
</dbReference>
<dbReference type="Ensembl" id="ENSCPGT00000022430.1">
    <property type="protein sequence ID" value="ENSCPGP00000020468.1"/>
    <property type="gene ID" value="ENSCPGG00000014319.1"/>
</dbReference>
<dbReference type="Pfam" id="PF13765">
    <property type="entry name" value="PRY"/>
    <property type="match status" value="1"/>
</dbReference>
<dbReference type="InterPro" id="IPR007110">
    <property type="entry name" value="Ig-like_dom"/>
</dbReference>
<name>A0A8C3KA58_9CHAR</name>
<evidence type="ECO:0008006" key="15">
    <source>
        <dbReference type="Google" id="ProtNLM"/>
    </source>
</evidence>
<dbReference type="Pfam" id="PF22705">
    <property type="entry name" value="C2-set_3"/>
    <property type="match status" value="1"/>
</dbReference>
<proteinExistence type="inferred from homology"/>
<feature type="domain" description="Ig-like" evidence="12">
    <location>
        <begin position="146"/>
        <end position="232"/>
    </location>
</feature>
<evidence type="ECO:0000256" key="7">
    <source>
        <dbReference type="ARBA" id="ARBA00023157"/>
    </source>
</evidence>
<feature type="transmembrane region" description="Helical" evidence="10">
    <location>
        <begin position="244"/>
        <end position="266"/>
    </location>
</feature>
<dbReference type="InterPro" id="IPR013320">
    <property type="entry name" value="ConA-like_dom_sf"/>
</dbReference>
<dbReference type="GO" id="GO:0005102">
    <property type="term" value="F:signaling receptor binding"/>
    <property type="evidence" value="ECO:0007669"/>
    <property type="project" value="TreeGrafter"/>
</dbReference>
<dbReference type="SUPFAM" id="SSF49899">
    <property type="entry name" value="Concanavalin A-like lectins/glucanases"/>
    <property type="match status" value="1"/>
</dbReference>
<keyword evidence="9" id="KW-0393">Immunoglobulin domain</keyword>
<evidence type="ECO:0000256" key="2">
    <source>
        <dbReference type="ARBA" id="ARBA00007591"/>
    </source>
</evidence>
<dbReference type="Gene3D" id="2.60.40.10">
    <property type="entry name" value="Immunoglobulins"/>
    <property type="match status" value="2"/>
</dbReference>
<dbReference type="Proteomes" id="UP000694419">
    <property type="component" value="Unplaced"/>
</dbReference>
<dbReference type="InterPro" id="IPR006574">
    <property type="entry name" value="PRY"/>
</dbReference>
<keyword evidence="6 10" id="KW-0472">Membrane</keyword>